<dbReference type="GO" id="GO:0004475">
    <property type="term" value="F:mannose-1-phosphate guanylyltransferase (GTP) activity"/>
    <property type="evidence" value="ECO:0007669"/>
    <property type="project" value="UniProtKB-EC"/>
</dbReference>
<sequence length="292" mass="31979">MKALILVGGFGTRLRPLTLSVPKPLVEFANKPMILHQIEALKAIGVTEVVLAINYQPEVMMNFLKDFETKLEIKITCSQETEPLGTAGPLALARDKLIDGSGEPFFVLNSDVISEYPLKQMMEFHKVHGGEASIMVTKVDEPSKYGVVVMEESTGKVEKFVEKPKIFVEDKLYAMVLPGFSGWTLDSQETISLIGEGCLIGPDVAIGPGCIVESGVRLSRCSVMRGVRIKKHACISSSIIGWHSTVGQWARVENLTILGEDVHVCDEIYSNGGVVLPHKEIKSSILKPEIVM</sequence>
<accession>A0A9Q0TUI3</accession>
<dbReference type="AlphaFoldDB" id="A0A9Q0TUI3"/>
<reference evidence="7" key="1">
    <citation type="submission" date="2022-11" db="EMBL/GenBank/DDBJ databases">
        <authorList>
            <person name="Hyden B.L."/>
            <person name="Feng K."/>
            <person name="Yates T."/>
            <person name="Jawdy S."/>
            <person name="Smart L.B."/>
            <person name="Muchero W."/>
        </authorList>
    </citation>
    <scope>NUCLEOTIDE SEQUENCE</scope>
    <source>
        <tissue evidence="7">Shoot tip</tissue>
    </source>
</reference>
<keyword evidence="8" id="KW-1185">Reference proteome</keyword>
<comment type="caution">
    <text evidence="7">The sequence shown here is derived from an EMBL/GenBank/DDBJ whole genome shotgun (WGS) entry which is preliminary data.</text>
</comment>
<dbReference type="InterPro" id="IPR005835">
    <property type="entry name" value="NTP_transferase_dom"/>
</dbReference>
<evidence type="ECO:0000256" key="3">
    <source>
        <dbReference type="ARBA" id="ARBA00012387"/>
    </source>
</evidence>
<evidence type="ECO:0000259" key="5">
    <source>
        <dbReference type="Pfam" id="PF00483"/>
    </source>
</evidence>
<comment type="pathway">
    <text evidence="1">Nucleotide-sugar biosynthesis; GDP-alpha-D-mannose biosynthesis; GDP-alpha-D-mannose from alpha-D-mannose 1-phosphate (GTP route): step 1/1.</text>
</comment>
<evidence type="ECO:0000256" key="2">
    <source>
        <dbReference type="ARBA" id="ARBA00007274"/>
    </source>
</evidence>
<evidence type="ECO:0000313" key="8">
    <source>
        <dbReference type="Proteomes" id="UP001151532"/>
    </source>
</evidence>
<dbReference type="OrthoDB" id="1733332at2759"/>
<proteinExistence type="inferred from homology"/>
<feature type="domain" description="Nucleotidyl transferase" evidence="5">
    <location>
        <begin position="2"/>
        <end position="168"/>
    </location>
</feature>
<dbReference type="Pfam" id="PF25087">
    <property type="entry name" value="GMPPB_C"/>
    <property type="match status" value="1"/>
</dbReference>
<dbReference type="Gene3D" id="2.160.10.10">
    <property type="entry name" value="Hexapeptide repeat proteins"/>
    <property type="match status" value="1"/>
</dbReference>
<reference evidence="7" key="2">
    <citation type="journal article" date="2023" name="Int. J. Mol. Sci.">
        <title>De Novo Assembly and Annotation of 11 Diverse Shrub Willow (Salix) Genomes Reveals Novel Gene Organization in Sex-Linked Regions.</title>
        <authorList>
            <person name="Hyden B."/>
            <person name="Feng K."/>
            <person name="Yates T.B."/>
            <person name="Jawdy S."/>
            <person name="Cereghino C."/>
            <person name="Smart L.B."/>
            <person name="Muchero W."/>
        </authorList>
    </citation>
    <scope>NUCLEOTIDE SEQUENCE</scope>
    <source>
        <tissue evidence="7">Shoot tip</tissue>
    </source>
</reference>
<keyword evidence="7" id="KW-0548">Nucleotidyltransferase</keyword>
<gene>
    <name evidence="7" type="ORF">OIU79_005976</name>
</gene>
<dbReference type="InterPro" id="IPR029044">
    <property type="entry name" value="Nucleotide-diphossugar_trans"/>
</dbReference>
<dbReference type="FunFam" id="3.90.550.10:FF:000013">
    <property type="entry name" value="mannose-1-phosphate guanyltransferase beta"/>
    <property type="match status" value="1"/>
</dbReference>
<name>A0A9Q0TUI3_SALPP</name>
<dbReference type="SUPFAM" id="SSF53448">
    <property type="entry name" value="Nucleotide-diphospho-sugar transferases"/>
    <property type="match status" value="1"/>
</dbReference>
<keyword evidence="4" id="KW-0808">Transferase</keyword>
<dbReference type="InterPro" id="IPR050486">
    <property type="entry name" value="Mannose-1P_guanyltransferase"/>
</dbReference>
<dbReference type="EC" id="2.7.7.13" evidence="3"/>
<dbReference type="Proteomes" id="UP001151532">
    <property type="component" value="Chromosome 10"/>
</dbReference>
<dbReference type="PANTHER" id="PTHR22572">
    <property type="entry name" value="SUGAR-1-PHOSPHATE GUANYL TRANSFERASE"/>
    <property type="match status" value="1"/>
</dbReference>
<evidence type="ECO:0000256" key="1">
    <source>
        <dbReference type="ARBA" id="ARBA00004823"/>
    </source>
</evidence>
<dbReference type="Pfam" id="PF00483">
    <property type="entry name" value="NTP_transferase"/>
    <property type="match status" value="1"/>
</dbReference>
<evidence type="ECO:0000259" key="6">
    <source>
        <dbReference type="Pfam" id="PF25087"/>
    </source>
</evidence>
<dbReference type="EMBL" id="JAPFFK010000014">
    <property type="protein sequence ID" value="KAJ6717948.1"/>
    <property type="molecule type" value="Genomic_DNA"/>
</dbReference>
<dbReference type="InterPro" id="IPR056729">
    <property type="entry name" value="GMPPB_C"/>
</dbReference>
<evidence type="ECO:0000313" key="7">
    <source>
        <dbReference type="EMBL" id="KAJ6717948.1"/>
    </source>
</evidence>
<evidence type="ECO:0000256" key="4">
    <source>
        <dbReference type="ARBA" id="ARBA00022679"/>
    </source>
</evidence>
<protein>
    <recommendedName>
        <fullName evidence="3">mannose-1-phosphate guanylyltransferase</fullName>
        <ecNumber evidence="3">2.7.7.13</ecNumber>
    </recommendedName>
</protein>
<dbReference type="Gene3D" id="3.90.550.10">
    <property type="entry name" value="Spore Coat Polysaccharide Biosynthesis Protein SpsA, Chain A"/>
    <property type="match status" value="1"/>
</dbReference>
<feature type="domain" description="Mannose-1-phosphate guanyltransferase C-terminal" evidence="6">
    <location>
        <begin position="194"/>
        <end position="291"/>
    </location>
</feature>
<organism evidence="7 8">
    <name type="scientific">Salix purpurea</name>
    <name type="common">Purple osier willow</name>
    <dbReference type="NCBI Taxonomy" id="77065"/>
    <lineage>
        <taxon>Eukaryota</taxon>
        <taxon>Viridiplantae</taxon>
        <taxon>Streptophyta</taxon>
        <taxon>Embryophyta</taxon>
        <taxon>Tracheophyta</taxon>
        <taxon>Spermatophyta</taxon>
        <taxon>Magnoliopsida</taxon>
        <taxon>eudicotyledons</taxon>
        <taxon>Gunneridae</taxon>
        <taxon>Pentapetalae</taxon>
        <taxon>rosids</taxon>
        <taxon>fabids</taxon>
        <taxon>Malpighiales</taxon>
        <taxon>Salicaceae</taxon>
        <taxon>Saliceae</taxon>
        <taxon>Salix</taxon>
    </lineage>
</organism>
<comment type="similarity">
    <text evidence="2">Belongs to the transferase hexapeptide repeat family.</text>
</comment>